<proteinExistence type="predicted"/>
<dbReference type="Proteomes" id="UP000000763">
    <property type="component" value="Chromosome 7"/>
</dbReference>
<dbReference type="EMBL" id="AP003963">
    <property type="protein sequence ID" value="BAC20010.1"/>
    <property type="molecule type" value="Genomic_DNA"/>
</dbReference>
<gene>
    <name evidence="2" type="primary">OJ1779_B07.125</name>
</gene>
<accession>Q8H4N0</accession>
<dbReference type="AlphaFoldDB" id="Q8H4N0"/>
<reference evidence="3" key="2">
    <citation type="journal article" date="2008" name="Nucleic Acids Res.">
        <title>The rice annotation project database (RAP-DB): 2008 update.</title>
        <authorList>
            <consortium name="The rice annotation project (RAP)"/>
        </authorList>
    </citation>
    <scope>GENOME REANNOTATION</scope>
    <source>
        <strain evidence="3">cv. Nipponbare</strain>
    </source>
</reference>
<evidence type="ECO:0000256" key="1">
    <source>
        <dbReference type="SAM" id="MobiDB-lite"/>
    </source>
</evidence>
<reference evidence="3" key="1">
    <citation type="journal article" date="2005" name="Nature">
        <title>The map-based sequence of the rice genome.</title>
        <authorList>
            <consortium name="International rice genome sequencing project (IRGSP)"/>
            <person name="Matsumoto T."/>
            <person name="Wu J."/>
            <person name="Kanamori H."/>
            <person name="Katayose Y."/>
            <person name="Fujisawa M."/>
            <person name="Namiki N."/>
            <person name="Mizuno H."/>
            <person name="Yamamoto K."/>
            <person name="Antonio B.A."/>
            <person name="Baba T."/>
            <person name="Sakata K."/>
            <person name="Nagamura Y."/>
            <person name="Aoki H."/>
            <person name="Arikawa K."/>
            <person name="Arita K."/>
            <person name="Bito T."/>
            <person name="Chiden Y."/>
            <person name="Fujitsuka N."/>
            <person name="Fukunaka R."/>
            <person name="Hamada M."/>
            <person name="Harada C."/>
            <person name="Hayashi A."/>
            <person name="Hijishita S."/>
            <person name="Honda M."/>
            <person name="Hosokawa S."/>
            <person name="Ichikawa Y."/>
            <person name="Idonuma A."/>
            <person name="Iijima M."/>
            <person name="Ikeda M."/>
            <person name="Ikeno M."/>
            <person name="Ito K."/>
            <person name="Ito S."/>
            <person name="Ito T."/>
            <person name="Ito Y."/>
            <person name="Ito Y."/>
            <person name="Iwabuchi A."/>
            <person name="Kamiya K."/>
            <person name="Karasawa W."/>
            <person name="Kurita K."/>
            <person name="Katagiri S."/>
            <person name="Kikuta A."/>
            <person name="Kobayashi H."/>
            <person name="Kobayashi N."/>
            <person name="Machita K."/>
            <person name="Maehara T."/>
            <person name="Masukawa M."/>
            <person name="Mizubayashi T."/>
            <person name="Mukai Y."/>
            <person name="Nagasaki H."/>
            <person name="Nagata Y."/>
            <person name="Naito S."/>
            <person name="Nakashima M."/>
            <person name="Nakama Y."/>
            <person name="Nakamichi Y."/>
            <person name="Nakamura M."/>
            <person name="Meguro A."/>
            <person name="Negishi M."/>
            <person name="Ohta I."/>
            <person name="Ohta T."/>
            <person name="Okamoto M."/>
            <person name="Ono N."/>
            <person name="Saji S."/>
            <person name="Sakaguchi M."/>
            <person name="Sakai K."/>
            <person name="Shibata M."/>
            <person name="Shimokawa T."/>
            <person name="Song J."/>
            <person name="Takazaki Y."/>
            <person name="Terasawa K."/>
            <person name="Tsugane M."/>
            <person name="Tsuji K."/>
            <person name="Ueda S."/>
            <person name="Waki K."/>
            <person name="Yamagata H."/>
            <person name="Yamamoto M."/>
            <person name="Yamamoto S."/>
            <person name="Yamane H."/>
            <person name="Yoshiki S."/>
            <person name="Yoshihara R."/>
            <person name="Yukawa K."/>
            <person name="Zhong H."/>
            <person name="Yano M."/>
            <person name="Yuan Q."/>
            <person name="Ouyang S."/>
            <person name="Liu J."/>
            <person name="Jones K.M."/>
            <person name="Gansberger K."/>
            <person name="Moffat K."/>
            <person name="Hill J."/>
            <person name="Bera J."/>
            <person name="Fadrosh D."/>
            <person name="Jin S."/>
            <person name="Johri S."/>
            <person name="Kim M."/>
            <person name="Overton L."/>
            <person name="Reardon M."/>
            <person name="Tsitrin T."/>
            <person name="Vuong H."/>
            <person name="Weaver B."/>
            <person name="Ciecko A."/>
            <person name="Tallon L."/>
            <person name="Jackson J."/>
            <person name="Pai G."/>
            <person name="Aken S.V."/>
            <person name="Utterback T."/>
            <person name="Reidmuller S."/>
            <person name="Feldblyum T."/>
            <person name="Hsiao J."/>
            <person name="Zismann V."/>
            <person name="Iobst S."/>
            <person name="de Vazeille A.R."/>
            <person name="Buell C.R."/>
            <person name="Ying K."/>
            <person name="Li Y."/>
            <person name="Lu T."/>
            <person name="Huang Y."/>
            <person name="Zhao Q."/>
            <person name="Feng Q."/>
            <person name="Zhang L."/>
            <person name="Zhu J."/>
            <person name="Weng Q."/>
            <person name="Mu J."/>
            <person name="Lu Y."/>
            <person name="Fan D."/>
            <person name="Liu Y."/>
            <person name="Guan J."/>
            <person name="Zhang Y."/>
            <person name="Yu S."/>
            <person name="Liu X."/>
            <person name="Zhang Y."/>
            <person name="Hong G."/>
            <person name="Han B."/>
            <person name="Choisne N."/>
            <person name="Demange N."/>
            <person name="Orjeda G."/>
            <person name="Samain S."/>
            <person name="Cattolico L."/>
            <person name="Pelletier E."/>
            <person name="Couloux A."/>
            <person name="Segurens B."/>
            <person name="Wincker P."/>
            <person name="D'Hont A."/>
            <person name="Scarpelli C."/>
            <person name="Weissenbach J."/>
            <person name="Salanoubat M."/>
            <person name="Quetier F."/>
            <person name="Yu Y."/>
            <person name="Kim H.R."/>
            <person name="Rambo T."/>
            <person name="Currie J."/>
            <person name="Collura K."/>
            <person name="Luo M."/>
            <person name="Yang T."/>
            <person name="Ammiraju J.S.S."/>
            <person name="Engler F."/>
            <person name="Soderlund C."/>
            <person name="Wing R.A."/>
            <person name="Palmer L.E."/>
            <person name="de la Bastide M."/>
            <person name="Spiegel L."/>
            <person name="Nascimento L."/>
            <person name="Zutavern T."/>
            <person name="O'Shaughnessy A."/>
            <person name="Dike S."/>
            <person name="Dedhia N."/>
            <person name="Preston R."/>
            <person name="Balija V."/>
            <person name="McCombie W.R."/>
            <person name="Chow T."/>
            <person name="Chen H."/>
            <person name="Chung M."/>
            <person name="Chen C."/>
            <person name="Shaw J."/>
            <person name="Wu H."/>
            <person name="Hsiao K."/>
            <person name="Chao Y."/>
            <person name="Chu M."/>
            <person name="Cheng C."/>
            <person name="Hour A."/>
            <person name="Lee P."/>
            <person name="Lin S."/>
            <person name="Lin Y."/>
            <person name="Liou J."/>
            <person name="Liu S."/>
            <person name="Hsing Y."/>
            <person name="Raghuvanshi S."/>
            <person name="Mohanty A."/>
            <person name="Bharti A.K."/>
            <person name="Gaur A."/>
            <person name="Gupta V."/>
            <person name="Kumar D."/>
            <person name="Ravi V."/>
            <person name="Vij S."/>
            <person name="Kapur A."/>
            <person name="Khurana P."/>
            <person name="Khurana P."/>
            <person name="Khurana J.P."/>
            <person name="Tyagi A.K."/>
            <person name="Gaikwad K."/>
            <person name="Singh A."/>
            <person name="Dalal V."/>
            <person name="Srivastava S."/>
            <person name="Dixit A."/>
            <person name="Pal A.K."/>
            <person name="Ghazi I.A."/>
            <person name="Yadav M."/>
            <person name="Pandit A."/>
            <person name="Bhargava A."/>
            <person name="Sureshbabu K."/>
            <person name="Batra K."/>
            <person name="Sharma T.R."/>
            <person name="Mohapatra T."/>
            <person name="Singh N.K."/>
            <person name="Messing J."/>
            <person name="Nelson A.B."/>
            <person name="Fuks G."/>
            <person name="Kavchok S."/>
            <person name="Keizer G."/>
            <person name="Linton E."/>
            <person name="Llaca V."/>
            <person name="Song R."/>
            <person name="Tanyolac B."/>
            <person name="Young S."/>
            <person name="Ho-Il K."/>
            <person name="Hahn J.H."/>
            <person name="Sangsakoo G."/>
            <person name="Vanavichit A."/>
            <person name="de Mattos Luiz.A.T."/>
            <person name="Zimmer P.D."/>
            <person name="Malone G."/>
            <person name="Dellagostin O."/>
            <person name="de Oliveira A.C."/>
            <person name="Bevan M."/>
            <person name="Bancroft I."/>
            <person name="Minx P."/>
            <person name="Cordum H."/>
            <person name="Wilson R."/>
            <person name="Cheng Z."/>
            <person name="Jin W."/>
            <person name="Jiang J."/>
            <person name="Leong S.A."/>
            <person name="Iwama H."/>
            <person name="Gojobori T."/>
            <person name="Itoh T."/>
            <person name="Niimura Y."/>
            <person name="Fujii Y."/>
            <person name="Habara T."/>
            <person name="Sakai H."/>
            <person name="Sato Y."/>
            <person name="Wilson G."/>
            <person name="Kumar K."/>
            <person name="McCouch S."/>
            <person name="Juretic N."/>
            <person name="Hoen D."/>
            <person name="Wright S."/>
            <person name="Bruskiewich R."/>
            <person name="Bureau T."/>
            <person name="Miyao A."/>
            <person name="Hirochika H."/>
            <person name="Nishikawa T."/>
            <person name="Kadowaki K."/>
            <person name="Sugiura M."/>
            <person name="Burr B."/>
            <person name="Sasaki T."/>
        </authorList>
    </citation>
    <scope>NUCLEOTIDE SEQUENCE [LARGE SCALE GENOMIC DNA]</scope>
    <source>
        <strain evidence="3">cv. Nipponbare</strain>
    </source>
</reference>
<feature type="region of interest" description="Disordered" evidence="1">
    <location>
        <begin position="1"/>
        <end position="77"/>
    </location>
</feature>
<organism evidence="2 3">
    <name type="scientific">Oryza sativa subsp. japonica</name>
    <name type="common">Rice</name>
    <dbReference type="NCBI Taxonomy" id="39947"/>
    <lineage>
        <taxon>Eukaryota</taxon>
        <taxon>Viridiplantae</taxon>
        <taxon>Streptophyta</taxon>
        <taxon>Embryophyta</taxon>
        <taxon>Tracheophyta</taxon>
        <taxon>Spermatophyta</taxon>
        <taxon>Magnoliopsida</taxon>
        <taxon>Liliopsida</taxon>
        <taxon>Poales</taxon>
        <taxon>Poaceae</taxon>
        <taxon>BOP clade</taxon>
        <taxon>Oryzoideae</taxon>
        <taxon>Oryzeae</taxon>
        <taxon>Oryzinae</taxon>
        <taxon>Oryza</taxon>
        <taxon>Oryza sativa</taxon>
    </lineage>
</organism>
<name>Q8H4N0_ORYSJ</name>
<feature type="compositionally biased region" description="Basic and acidic residues" evidence="1">
    <location>
        <begin position="1"/>
        <end position="11"/>
    </location>
</feature>
<sequence length="135" mass="13871">MDGGRQRRAAERATAIPAKASTPGGCTGRGETSQRLGFAGGSPSAADCGGGNRRRGKGETATRSRGANSRRREHLRGFGNSTLASDWTELRRARPATSGCYGARAATAASIRRAMATVGAAPANYGESTQATIES</sequence>
<protein>
    <submittedName>
        <fullName evidence="2">Uncharacterized protein</fullName>
    </submittedName>
</protein>
<evidence type="ECO:0000313" key="3">
    <source>
        <dbReference type="Proteomes" id="UP000000763"/>
    </source>
</evidence>
<evidence type="ECO:0000313" key="2">
    <source>
        <dbReference type="EMBL" id="BAC20010.1"/>
    </source>
</evidence>